<dbReference type="AlphaFoldDB" id="A0A9P4HS64"/>
<evidence type="ECO:0000313" key="3">
    <source>
        <dbReference type="Proteomes" id="UP000799776"/>
    </source>
</evidence>
<feature type="region of interest" description="Disordered" evidence="1">
    <location>
        <begin position="22"/>
        <end position="44"/>
    </location>
</feature>
<evidence type="ECO:0000313" key="2">
    <source>
        <dbReference type="EMBL" id="KAF2085451.1"/>
    </source>
</evidence>
<evidence type="ECO:0000256" key="1">
    <source>
        <dbReference type="SAM" id="MobiDB-lite"/>
    </source>
</evidence>
<feature type="compositionally biased region" description="Basic residues" evidence="1">
    <location>
        <begin position="284"/>
        <end position="294"/>
    </location>
</feature>
<sequence>MAYQHPESLTCGFCHQESTQSQSFFSASPAPNPDDAGTNTTGLPSQPRTHFGIQYSCATCNVQRTRNIHYQLPSKNDAADDDRVHTFELIHTSWPAGRTGEKFVHFHEVVTAGDFGGWSAVPRKGRAGFGQDVVETGKVFGVGAVYKMVPAALAATKGDQEVGGEAREAEAELEGVEGGANGATGAGEGGTVDGEPLSSEKGDLLDIEDWLEIDFGEASDVGDAETEVLNGNGKRRRESDSWSLVSELLEEKVDPTWEPSASKKSKAGSKAPLGTDAETELKARPARKRRNKKA</sequence>
<comment type="caution">
    <text evidence="2">The sequence shown here is derived from an EMBL/GenBank/DDBJ whole genome shotgun (WGS) entry which is preliminary data.</text>
</comment>
<proteinExistence type="predicted"/>
<dbReference type="EMBL" id="ML978730">
    <property type="protein sequence ID" value="KAF2085451.1"/>
    <property type="molecule type" value="Genomic_DNA"/>
</dbReference>
<dbReference type="Proteomes" id="UP000799776">
    <property type="component" value="Unassembled WGS sequence"/>
</dbReference>
<feature type="compositionally biased region" description="Basic and acidic residues" evidence="1">
    <location>
        <begin position="161"/>
        <end position="170"/>
    </location>
</feature>
<feature type="compositionally biased region" description="Gly residues" evidence="1">
    <location>
        <begin position="176"/>
        <end position="192"/>
    </location>
</feature>
<keyword evidence="3" id="KW-1185">Reference proteome</keyword>
<name>A0A9P4HS64_9PEZI</name>
<organism evidence="2 3">
    <name type="scientific">Saccharata proteae CBS 121410</name>
    <dbReference type="NCBI Taxonomy" id="1314787"/>
    <lineage>
        <taxon>Eukaryota</taxon>
        <taxon>Fungi</taxon>
        <taxon>Dikarya</taxon>
        <taxon>Ascomycota</taxon>
        <taxon>Pezizomycotina</taxon>
        <taxon>Dothideomycetes</taxon>
        <taxon>Dothideomycetes incertae sedis</taxon>
        <taxon>Botryosphaeriales</taxon>
        <taxon>Saccharataceae</taxon>
        <taxon>Saccharata</taxon>
    </lineage>
</organism>
<feature type="region of interest" description="Disordered" evidence="1">
    <location>
        <begin position="161"/>
        <end position="200"/>
    </location>
</feature>
<protein>
    <submittedName>
        <fullName evidence="2">Uncharacterized protein</fullName>
    </submittedName>
</protein>
<accession>A0A9P4HS64</accession>
<reference evidence="2" key="1">
    <citation type="journal article" date="2020" name="Stud. Mycol.">
        <title>101 Dothideomycetes genomes: a test case for predicting lifestyles and emergence of pathogens.</title>
        <authorList>
            <person name="Haridas S."/>
            <person name="Albert R."/>
            <person name="Binder M."/>
            <person name="Bloem J."/>
            <person name="Labutti K."/>
            <person name="Salamov A."/>
            <person name="Andreopoulos B."/>
            <person name="Baker S."/>
            <person name="Barry K."/>
            <person name="Bills G."/>
            <person name="Bluhm B."/>
            <person name="Cannon C."/>
            <person name="Castanera R."/>
            <person name="Culley D."/>
            <person name="Daum C."/>
            <person name="Ezra D."/>
            <person name="Gonzalez J."/>
            <person name="Henrissat B."/>
            <person name="Kuo A."/>
            <person name="Liang C."/>
            <person name="Lipzen A."/>
            <person name="Lutzoni F."/>
            <person name="Magnuson J."/>
            <person name="Mondo S."/>
            <person name="Nolan M."/>
            <person name="Ohm R."/>
            <person name="Pangilinan J."/>
            <person name="Park H.-J."/>
            <person name="Ramirez L."/>
            <person name="Alfaro M."/>
            <person name="Sun H."/>
            <person name="Tritt A."/>
            <person name="Yoshinaga Y."/>
            <person name="Zwiers L.-H."/>
            <person name="Turgeon B."/>
            <person name="Goodwin S."/>
            <person name="Spatafora J."/>
            <person name="Crous P."/>
            <person name="Grigoriev I."/>
        </authorList>
    </citation>
    <scope>NUCLEOTIDE SEQUENCE</scope>
    <source>
        <strain evidence="2">CBS 121410</strain>
    </source>
</reference>
<feature type="region of interest" description="Disordered" evidence="1">
    <location>
        <begin position="221"/>
        <end position="294"/>
    </location>
</feature>
<gene>
    <name evidence="2" type="ORF">K490DRAFT_67610</name>
</gene>